<keyword evidence="2" id="KW-0004">4Fe-4S</keyword>
<dbReference type="InterPro" id="IPR047207">
    <property type="entry name" value="SPASM_anSME"/>
</dbReference>
<dbReference type="PROSITE" id="PS01305">
    <property type="entry name" value="MOAA_NIFB_PQQE"/>
    <property type="match status" value="1"/>
</dbReference>
<dbReference type="InterPro" id="IPR023885">
    <property type="entry name" value="4Fe4S-binding_SPASM_dom"/>
</dbReference>
<feature type="domain" description="Radical SAM core" evidence="8">
    <location>
        <begin position="31"/>
        <end position="289"/>
    </location>
</feature>
<dbReference type="PANTHER" id="PTHR43273">
    <property type="entry name" value="ANAEROBIC SULFATASE-MATURATING ENZYME HOMOLOG ASLB-RELATED"/>
    <property type="match status" value="1"/>
</dbReference>
<dbReference type="InterPro" id="IPR034491">
    <property type="entry name" value="Anaerob_Ser_sulfatase-maturase"/>
</dbReference>
<dbReference type="InterPro" id="IPR013785">
    <property type="entry name" value="Aldolase_TIM"/>
</dbReference>
<reference evidence="10" key="1">
    <citation type="journal article" date="2019" name="Int. J. Syst. Evol. Microbiol.">
        <title>The Global Catalogue of Microorganisms (GCM) 10K type strain sequencing project: providing services to taxonomists for standard genome sequencing and annotation.</title>
        <authorList>
            <consortium name="The Broad Institute Genomics Platform"/>
            <consortium name="The Broad Institute Genome Sequencing Center for Infectious Disease"/>
            <person name="Wu L."/>
            <person name="Ma J."/>
        </authorList>
    </citation>
    <scope>NUCLEOTIDE SEQUENCE [LARGE SCALE GENOMIC DNA]</scope>
    <source>
        <strain evidence="10">KCTC 23701</strain>
    </source>
</reference>
<evidence type="ECO:0000256" key="7">
    <source>
        <dbReference type="ARBA" id="ARBA00023601"/>
    </source>
</evidence>
<evidence type="ECO:0000313" key="9">
    <source>
        <dbReference type="EMBL" id="GHD64702.1"/>
    </source>
</evidence>
<evidence type="ECO:0000256" key="4">
    <source>
        <dbReference type="ARBA" id="ARBA00022723"/>
    </source>
</evidence>
<comment type="similarity">
    <text evidence="7">Belongs to the radical SAM superfamily. Anaerobic sulfatase-maturating enzyme family.</text>
</comment>
<dbReference type="InterPro" id="IPR023867">
    <property type="entry name" value="Sulphatase_maturase_rSAM"/>
</dbReference>
<comment type="caution">
    <text evidence="9">The sequence shown here is derived from an EMBL/GenBank/DDBJ whole genome shotgun (WGS) entry which is preliminary data.</text>
</comment>
<dbReference type="SFLD" id="SFLDG01386">
    <property type="entry name" value="main_SPASM_domain-containing"/>
    <property type="match status" value="1"/>
</dbReference>
<dbReference type="CDD" id="cd21120">
    <property type="entry name" value="SPASM_anSME"/>
    <property type="match status" value="1"/>
</dbReference>
<dbReference type="Pfam" id="PF13186">
    <property type="entry name" value="SPASM"/>
    <property type="match status" value="1"/>
</dbReference>
<dbReference type="PANTHER" id="PTHR43273:SF3">
    <property type="entry name" value="ANAEROBIC SULFATASE-MATURATING ENZYME HOMOLOG ASLB-RELATED"/>
    <property type="match status" value="1"/>
</dbReference>
<dbReference type="InterPro" id="IPR007197">
    <property type="entry name" value="rSAM"/>
</dbReference>
<dbReference type="SFLD" id="SFLDF00285">
    <property type="entry name" value="anaerobic_Ser-type_sulfatase-m"/>
    <property type="match status" value="1"/>
</dbReference>
<dbReference type="SUPFAM" id="SSF102114">
    <property type="entry name" value="Radical SAM enzymes"/>
    <property type="match status" value="1"/>
</dbReference>
<keyword evidence="6" id="KW-0411">Iron-sulfur</keyword>
<comment type="cofactor">
    <cofactor evidence="1">
        <name>[4Fe-4S] cluster</name>
        <dbReference type="ChEBI" id="CHEBI:49883"/>
    </cofactor>
</comment>
<dbReference type="SFLD" id="SFLDG01067">
    <property type="entry name" value="SPASM/twitch_domain_containing"/>
    <property type="match status" value="1"/>
</dbReference>
<evidence type="ECO:0000256" key="1">
    <source>
        <dbReference type="ARBA" id="ARBA00001966"/>
    </source>
</evidence>
<dbReference type="CDD" id="cd01335">
    <property type="entry name" value="Radical_SAM"/>
    <property type="match status" value="1"/>
</dbReference>
<keyword evidence="10" id="KW-1185">Reference proteome</keyword>
<dbReference type="InterPro" id="IPR058240">
    <property type="entry name" value="rSAM_sf"/>
</dbReference>
<dbReference type="NCBIfam" id="TIGR03942">
    <property type="entry name" value="sulfatase_rSAM"/>
    <property type="match status" value="1"/>
</dbReference>
<evidence type="ECO:0000256" key="5">
    <source>
        <dbReference type="ARBA" id="ARBA00023004"/>
    </source>
</evidence>
<dbReference type="PROSITE" id="PS51918">
    <property type="entry name" value="RADICAL_SAM"/>
    <property type="match status" value="1"/>
</dbReference>
<dbReference type="EMBL" id="BMYO01000006">
    <property type="protein sequence ID" value="GHD64702.1"/>
    <property type="molecule type" value="Genomic_DNA"/>
</dbReference>
<evidence type="ECO:0000259" key="8">
    <source>
        <dbReference type="PROSITE" id="PS51918"/>
    </source>
</evidence>
<dbReference type="Gene3D" id="3.20.20.70">
    <property type="entry name" value="Aldolase class I"/>
    <property type="match status" value="1"/>
</dbReference>
<dbReference type="SFLD" id="SFLDS00029">
    <property type="entry name" value="Radical_SAM"/>
    <property type="match status" value="1"/>
</dbReference>
<keyword evidence="4" id="KW-0479">Metal-binding</keyword>
<dbReference type="RefSeq" id="WP_189461156.1">
    <property type="nucleotide sequence ID" value="NZ_BMYO01000006.1"/>
</dbReference>
<gene>
    <name evidence="9" type="ORF">GCM10007350_24310</name>
</gene>
<dbReference type="SFLD" id="SFLDG01072">
    <property type="entry name" value="dehydrogenase_like"/>
    <property type="match status" value="1"/>
</dbReference>
<evidence type="ECO:0000256" key="6">
    <source>
        <dbReference type="ARBA" id="ARBA00023014"/>
    </source>
</evidence>
<evidence type="ECO:0000256" key="3">
    <source>
        <dbReference type="ARBA" id="ARBA00022691"/>
    </source>
</evidence>
<accession>A0ABQ3H4L2</accession>
<dbReference type="InterPro" id="IPR000385">
    <property type="entry name" value="MoaA_NifB_PqqE_Fe-S-bd_CS"/>
</dbReference>
<sequence length="435" mass="48953">MHSTETLNHAKRLNISPEALQTWLDAGDNKPGHGVSRYMHATVKAVGSACNLDCNYCYYLSKEGLLDQKNQRIGDALLETFVVDYIASQDVEEIVFTWHGGEPTLLGVDFFRRIVALQQKHLPPGRRISNDLQTNGTLLDDDWGAFLAEAGFLVGLSIDGPRELHDAYRPTKSGKSSFDAVFRGAQILKKYAVPFSTLTVINRKNALQPLAVYRFLRDELGSTYMQFIPCVEPKQFEHVAPGHLDSQRLAPQGSPRARPGHPLSIVTDWSVDPADWGTFLSTVFDEWFARDLNRIKINQFETTIAQLQGKPAQLCTSSPFCGKNVAVEQDGRVYSCDHYVYPEYEIGRIGEKSLSEMVFSLRQLEFGLDKFNSLPGECRRCPHLTLCYGECPRTRLLKTRPGEGNLSYLCEGWKGFYDHAVPQMQRLSPKAVQAR</sequence>
<dbReference type="Proteomes" id="UP000604737">
    <property type="component" value="Unassembled WGS sequence"/>
</dbReference>
<protein>
    <submittedName>
        <fullName evidence="9">Anaerobic sulfatase maturase</fullName>
    </submittedName>
</protein>
<name>A0ABQ3H4L2_9NEIS</name>
<evidence type="ECO:0000256" key="2">
    <source>
        <dbReference type="ARBA" id="ARBA00022485"/>
    </source>
</evidence>
<organism evidence="9 10">
    <name type="scientific">Jeongeupia chitinilytica</name>
    <dbReference type="NCBI Taxonomy" id="1041641"/>
    <lineage>
        <taxon>Bacteria</taxon>
        <taxon>Pseudomonadati</taxon>
        <taxon>Pseudomonadota</taxon>
        <taxon>Betaproteobacteria</taxon>
        <taxon>Neisseriales</taxon>
        <taxon>Chitinibacteraceae</taxon>
        <taxon>Jeongeupia</taxon>
    </lineage>
</organism>
<dbReference type="Pfam" id="PF04055">
    <property type="entry name" value="Radical_SAM"/>
    <property type="match status" value="1"/>
</dbReference>
<dbReference type="NCBIfam" id="TIGR04085">
    <property type="entry name" value="rSAM_more_4Fe4S"/>
    <property type="match status" value="1"/>
</dbReference>
<dbReference type="SFLD" id="SFLDG01384">
    <property type="entry name" value="thioether_bond_formation_requi"/>
    <property type="match status" value="1"/>
</dbReference>
<keyword evidence="3" id="KW-0949">S-adenosyl-L-methionine</keyword>
<evidence type="ECO:0000313" key="10">
    <source>
        <dbReference type="Proteomes" id="UP000604737"/>
    </source>
</evidence>
<keyword evidence="5" id="KW-0408">Iron</keyword>
<proteinExistence type="inferred from homology"/>